<dbReference type="Pfam" id="PF03564">
    <property type="entry name" value="DUF1759"/>
    <property type="match status" value="1"/>
</dbReference>
<sequence length="573" mass="65195">MTRNSDKKENEAEVKIEANKEAKLKAERTSLRRLFNVAANSFDEIHRSNYLKVIDHLKSRFGRKDLLIEVYIRDLLALVNNKSAIKLTDLYDKLGSNLRALETLNVTTSNYAAMLFPVVESCLPAEVLKAWDRHRLNREVSEDLALEKEKVLENLMTFLRHEVEGEEHRAFAETAFESGTKRKDSHKQVQKDEPTAATLFANTSARKICSVFCDRSHPSKDCQKLSAMNYEDRKSQVMRKRCCLVCLKPGHMTKKCHSNVKCLIFERSHYALLCPDLRKDTNSYSKGEVAEEEQKSTEVLLTNLPSERVIYLKTITVRLRHKGKELCVRALMDDGSHRSYMEKSLTAEMNLSPSGKEILSQGLFGGGISPAAEHGRFTVTVESIDRKYSTSVSLLDQPKICSTLPRIRDENLLAELASRGIKLTDVGRDTPPIRILLGADGLGSILTGRIEILTSGVPAVETLFGWTILGLGKKKQVVNMVKLTLQNMELPKIWDLEVLDIKDPVERKNKTLLEEETLIHFKKTIKVREDRRYEVSLPWLAGHPPVYDMYDVAETKTTFSKKTSIERKYLRSL</sequence>
<accession>A0A8X6LIF5</accession>
<dbReference type="EMBL" id="BMAO01006560">
    <property type="protein sequence ID" value="GFR09537.1"/>
    <property type="molecule type" value="Genomic_DNA"/>
</dbReference>
<proteinExistence type="predicted"/>
<dbReference type="PANTHER" id="PTHR47331:SF5">
    <property type="entry name" value="RIBONUCLEASE H"/>
    <property type="match status" value="1"/>
</dbReference>
<comment type="caution">
    <text evidence="1">The sequence shown here is derived from an EMBL/GenBank/DDBJ whole genome shotgun (WGS) entry which is preliminary data.</text>
</comment>
<dbReference type="InterPro" id="IPR005312">
    <property type="entry name" value="DUF1759"/>
</dbReference>
<protein>
    <submittedName>
        <fullName evidence="1">Transposable element Tc1 transposase</fullName>
    </submittedName>
</protein>
<evidence type="ECO:0000313" key="2">
    <source>
        <dbReference type="Proteomes" id="UP000887116"/>
    </source>
</evidence>
<dbReference type="PANTHER" id="PTHR47331">
    <property type="entry name" value="PHD-TYPE DOMAIN-CONTAINING PROTEIN"/>
    <property type="match status" value="1"/>
</dbReference>
<dbReference type="AlphaFoldDB" id="A0A8X6LIF5"/>
<name>A0A8X6LIF5_TRICU</name>
<dbReference type="OrthoDB" id="6429910at2759"/>
<evidence type="ECO:0000313" key="1">
    <source>
        <dbReference type="EMBL" id="GFR09537.1"/>
    </source>
</evidence>
<keyword evidence="2" id="KW-1185">Reference proteome</keyword>
<gene>
    <name evidence="1" type="primary">X975_22733</name>
    <name evidence="1" type="ORF">TNCT_256711</name>
</gene>
<dbReference type="Proteomes" id="UP000887116">
    <property type="component" value="Unassembled WGS sequence"/>
</dbReference>
<organism evidence="1 2">
    <name type="scientific">Trichonephila clavata</name>
    <name type="common">Joro spider</name>
    <name type="synonym">Nephila clavata</name>
    <dbReference type="NCBI Taxonomy" id="2740835"/>
    <lineage>
        <taxon>Eukaryota</taxon>
        <taxon>Metazoa</taxon>
        <taxon>Ecdysozoa</taxon>
        <taxon>Arthropoda</taxon>
        <taxon>Chelicerata</taxon>
        <taxon>Arachnida</taxon>
        <taxon>Araneae</taxon>
        <taxon>Araneomorphae</taxon>
        <taxon>Entelegynae</taxon>
        <taxon>Araneoidea</taxon>
        <taxon>Nephilidae</taxon>
        <taxon>Trichonephila</taxon>
    </lineage>
</organism>
<reference evidence="1" key="1">
    <citation type="submission" date="2020-07" db="EMBL/GenBank/DDBJ databases">
        <title>Multicomponent nature underlies the extraordinary mechanical properties of spider dragline silk.</title>
        <authorList>
            <person name="Kono N."/>
            <person name="Nakamura H."/>
            <person name="Mori M."/>
            <person name="Yoshida Y."/>
            <person name="Ohtoshi R."/>
            <person name="Malay A.D."/>
            <person name="Moran D.A.P."/>
            <person name="Tomita M."/>
            <person name="Numata K."/>
            <person name="Arakawa K."/>
        </authorList>
    </citation>
    <scope>NUCLEOTIDE SEQUENCE</scope>
</reference>